<evidence type="ECO:0000256" key="3">
    <source>
        <dbReference type="ARBA" id="ARBA00008295"/>
    </source>
</evidence>
<name>A0A4W4FXR9_ELEEL</name>
<dbReference type="Proteomes" id="UP000314983">
    <property type="component" value="Chromosome 7"/>
</dbReference>
<evidence type="ECO:0000313" key="12">
    <source>
        <dbReference type="Proteomes" id="UP000314983"/>
    </source>
</evidence>
<evidence type="ECO:0000256" key="8">
    <source>
        <dbReference type="ARBA" id="ARBA00022989"/>
    </source>
</evidence>
<comment type="similarity">
    <text evidence="3">Belongs to the claudin family.</text>
</comment>
<dbReference type="AlphaFoldDB" id="A0A4W4FXR9"/>
<dbReference type="GO" id="GO:0005886">
    <property type="term" value="C:plasma membrane"/>
    <property type="evidence" value="ECO:0007669"/>
    <property type="project" value="UniProtKB-SubCell"/>
</dbReference>
<feature type="transmembrane region" description="Helical" evidence="10">
    <location>
        <begin position="113"/>
        <end position="132"/>
    </location>
</feature>
<organism evidence="11 12">
    <name type="scientific">Electrophorus electricus</name>
    <name type="common">Electric eel</name>
    <name type="synonym">Gymnotus electricus</name>
    <dbReference type="NCBI Taxonomy" id="8005"/>
    <lineage>
        <taxon>Eukaryota</taxon>
        <taxon>Metazoa</taxon>
        <taxon>Chordata</taxon>
        <taxon>Craniata</taxon>
        <taxon>Vertebrata</taxon>
        <taxon>Euteleostomi</taxon>
        <taxon>Actinopterygii</taxon>
        <taxon>Neopterygii</taxon>
        <taxon>Teleostei</taxon>
        <taxon>Ostariophysi</taxon>
        <taxon>Gymnotiformes</taxon>
        <taxon>Gymnotoidei</taxon>
        <taxon>Gymnotidae</taxon>
        <taxon>Electrophorus</taxon>
    </lineage>
</organism>
<dbReference type="InterPro" id="IPR006187">
    <property type="entry name" value="Claudin"/>
</dbReference>
<evidence type="ECO:0000256" key="7">
    <source>
        <dbReference type="ARBA" id="ARBA00022949"/>
    </source>
</evidence>
<feature type="transmembrane region" description="Helical" evidence="10">
    <location>
        <begin position="81"/>
        <end position="101"/>
    </location>
</feature>
<reference evidence="11" key="5">
    <citation type="submission" date="2025-09" db="UniProtKB">
        <authorList>
            <consortium name="Ensembl"/>
        </authorList>
    </citation>
    <scope>IDENTIFICATION</scope>
</reference>
<keyword evidence="5" id="KW-1003">Cell membrane</keyword>
<evidence type="ECO:0000256" key="1">
    <source>
        <dbReference type="ARBA" id="ARBA00004435"/>
    </source>
</evidence>
<keyword evidence="12" id="KW-1185">Reference proteome</keyword>
<dbReference type="GO" id="GO:0005198">
    <property type="term" value="F:structural molecule activity"/>
    <property type="evidence" value="ECO:0007669"/>
    <property type="project" value="InterPro"/>
</dbReference>
<keyword evidence="6 10" id="KW-0812">Transmembrane</keyword>
<keyword evidence="9 10" id="KW-0472">Membrane</keyword>
<accession>A0A4W4FXR9</accession>
<dbReference type="PANTHER" id="PTHR12002">
    <property type="entry name" value="CLAUDIN"/>
    <property type="match status" value="1"/>
</dbReference>
<feature type="transmembrane region" description="Helical" evidence="10">
    <location>
        <begin position="152"/>
        <end position="169"/>
    </location>
</feature>
<reference evidence="11" key="3">
    <citation type="submission" date="2020-05" db="EMBL/GenBank/DDBJ databases">
        <title>Electrophorus electricus (electric eel) genome, fEleEle1, primary haplotype.</title>
        <authorList>
            <person name="Myers G."/>
            <person name="Meyer A."/>
            <person name="Fedrigo O."/>
            <person name="Formenti G."/>
            <person name="Rhie A."/>
            <person name="Tracey A."/>
            <person name="Sims Y."/>
            <person name="Jarvis E.D."/>
        </authorList>
    </citation>
    <scope>NUCLEOTIDE SEQUENCE [LARGE SCALE GENOMIC DNA]</scope>
</reference>
<keyword evidence="7" id="KW-0965">Cell junction</keyword>
<protein>
    <submittedName>
        <fullName evidence="11">Uncharacterized protein</fullName>
    </submittedName>
</protein>
<dbReference type="Pfam" id="PF00822">
    <property type="entry name" value="PMP22_Claudin"/>
    <property type="match status" value="1"/>
</dbReference>
<evidence type="ECO:0000256" key="4">
    <source>
        <dbReference type="ARBA" id="ARBA00022427"/>
    </source>
</evidence>
<evidence type="ECO:0000256" key="10">
    <source>
        <dbReference type="SAM" id="Phobius"/>
    </source>
</evidence>
<dbReference type="InterPro" id="IPR004031">
    <property type="entry name" value="PMP22/EMP/MP20/Claudin"/>
</dbReference>
<evidence type="ECO:0000256" key="9">
    <source>
        <dbReference type="ARBA" id="ARBA00023136"/>
    </source>
</evidence>
<sequence length="181" mass="19871">MDDRLEWAFFGLAFAGWLCAIFTRFLPMWNVYGTMDNVTDALPLYWDGVWLNWQEASTGNLHCSFYQSLLFLAASFRSWKALILASIGTGVFPVVGFLAGMAKFPQQVQVKGAAGLTFLLSGLLLLLVVAWTTHATNSDLDSNAPLTKEWGAALYCGWTGTVLLLVGGGQPTIMSEYNLND</sequence>
<dbReference type="PRINTS" id="PR01077">
    <property type="entry name" value="CLAUDIN"/>
</dbReference>
<evidence type="ECO:0000256" key="6">
    <source>
        <dbReference type="ARBA" id="ARBA00022692"/>
    </source>
</evidence>
<proteinExistence type="inferred from homology"/>
<dbReference type="GeneTree" id="ENSGT00390000007499"/>
<keyword evidence="4" id="KW-0796">Tight junction</keyword>
<evidence type="ECO:0000256" key="2">
    <source>
        <dbReference type="ARBA" id="ARBA00004651"/>
    </source>
</evidence>
<reference evidence="12" key="2">
    <citation type="journal article" date="2017" name="Sci. Adv.">
        <title>A tail of two voltages: Proteomic comparison of the three electric organs of the electric eel.</title>
        <authorList>
            <person name="Traeger L.L."/>
            <person name="Sabat G."/>
            <person name="Barrett-Wilt G.A."/>
            <person name="Wells G.B."/>
            <person name="Sussman M.R."/>
        </authorList>
    </citation>
    <scope>NUCLEOTIDE SEQUENCE [LARGE SCALE GENOMIC DNA]</scope>
</reference>
<feature type="transmembrane region" description="Helical" evidence="10">
    <location>
        <begin position="7"/>
        <end position="26"/>
    </location>
</feature>
<gene>
    <name evidence="11" type="primary">LOC113590271</name>
</gene>
<reference evidence="12" key="1">
    <citation type="journal article" date="2014" name="Science">
        <title>Nonhuman genetics. Genomic basis for the convergent evolution of electric organs.</title>
        <authorList>
            <person name="Gallant J.R."/>
            <person name="Traeger L.L."/>
            <person name="Volkening J.D."/>
            <person name="Moffett H."/>
            <person name="Chen P.H."/>
            <person name="Novina C.D."/>
            <person name="Phillips G.N.Jr."/>
            <person name="Anand R."/>
            <person name="Wells G.B."/>
            <person name="Pinch M."/>
            <person name="Guth R."/>
            <person name="Unguez G.A."/>
            <person name="Albert J.S."/>
            <person name="Zakon H.H."/>
            <person name="Samanta M.P."/>
            <person name="Sussman M.R."/>
        </authorList>
    </citation>
    <scope>NUCLEOTIDE SEQUENCE [LARGE SCALE GENOMIC DNA]</scope>
</reference>
<reference evidence="11" key="4">
    <citation type="submission" date="2025-08" db="UniProtKB">
        <authorList>
            <consortium name="Ensembl"/>
        </authorList>
    </citation>
    <scope>IDENTIFICATION</scope>
</reference>
<evidence type="ECO:0000256" key="5">
    <source>
        <dbReference type="ARBA" id="ARBA00022475"/>
    </source>
</evidence>
<evidence type="ECO:0000313" key="11">
    <source>
        <dbReference type="Ensembl" id="ENSEEEP00000028911.2"/>
    </source>
</evidence>
<dbReference type="Ensembl" id="ENSEEET00000029249.2">
    <property type="protein sequence ID" value="ENSEEEP00000028911.2"/>
    <property type="gene ID" value="ENSEEEG00000013879.2"/>
</dbReference>
<keyword evidence="8 10" id="KW-1133">Transmembrane helix</keyword>
<dbReference type="STRING" id="8005.ENSEEEP00000028911"/>
<dbReference type="OMA" id="IPTAWTC"/>
<dbReference type="GO" id="GO:0005923">
    <property type="term" value="C:bicellular tight junction"/>
    <property type="evidence" value="ECO:0007669"/>
    <property type="project" value="UniProtKB-SubCell"/>
</dbReference>
<dbReference type="Gene3D" id="1.20.140.150">
    <property type="match status" value="1"/>
</dbReference>
<comment type="subcellular location">
    <subcellularLocation>
        <location evidence="1">Cell junction</location>
        <location evidence="1">Tight junction</location>
    </subcellularLocation>
    <subcellularLocation>
        <location evidence="2">Cell membrane</location>
        <topology evidence="2">Multi-pass membrane protein</topology>
    </subcellularLocation>
</comment>